<feature type="domain" description="Formyl transferase C-terminal" evidence="10">
    <location>
        <begin position="211"/>
        <end position="311"/>
    </location>
</feature>
<accession>A0ABV3RZS2</accession>
<gene>
    <name evidence="8 11" type="primary">fmt</name>
    <name evidence="11" type="ORF">V6X51_06865</name>
</gene>
<reference evidence="11 12" key="1">
    <citation type="submission" date="2024-02" db="EMBL/GenBank/DDBJ databases">
        <title>New especies of Spiribacter isolated from saline water.</title>
        <authorList>
            <person name="Leon M.J."/>
            <person name="De La Haba R."/>
            <person name="Sanchez-Porro C."/>
            <person name="Ventosa A."/>
        </authorList>
    </citation>
    <scope>NUCLEOTIDE SEQUENCE [LARGE SCALE GENOMIC DNA]</scope>
    <source>
        <strain evidence="12">ag22IC6-196</strain>
    </source>
</reference>
<comment type="caution">
    <text evidence="11">The sequence shown here is derived from an EMBL/GenBank/DDBJ whole genome shotgun (WGS) entry which is preliminary data.</text>
</comment>
<dbReference type="PANTHER" id="PTHR11138">
    <property type="entry name" value="METHIONYL-TRNA FORMYLTRANSFERASE"/>
    <property type="match status" value="1"/>
</dbReference>
<dbReference type="PROSITE" id="PS00373">
    <property type="entry name" value="GART"/>
    <property type="match status" value="1"/>
</dbReference>
<evidence type="ECO:0000256" key="3">
    <source>
        <dbReference type="ARBA" id="ARBA00012261"/>
    </source>
</evidence>
<organism evidence="11 12">
    <name type="scientific">Spiribacter roseus</name>
    <dbReference type="NCBI Taxonomy" id="1855875"/>
    <lineage>
        <taxon>Bacteria</taxon>
        <taxon>Pseudomonadati</taxon>
        <taxon>Pseudomonadota</taxon>
        <taxon>Gammaproteobacteria</taxon>
        <taxon>Chromatiales</taxon>
        <taxon>Ectothiorhodospiraceae</taxon>
        <taxon>Spiribacter</taxon>
    </lineage>
</organism>
<dbReference type="InterPro" id="IPR001555">
    <property type="entry name" value="GART_AS"/>
</dbReference>
<dbReference type="EMBL" id="JBAKFG010000002">
    <property type="protein sequence ID" value="MEX0373157.1"/>
    <property type="molecule type" value="Genomic_DNA"/>
</dbReference>
<dbReference type="CDD" id="cd08646">
    <property type="entry name" value="FMT_core_Met-tRNA-FMT_N"/>
    <property type="match status" value="1"/>
</dbReference>
<dbReference type="InterPro" id="IPR037022">
    <property type="entry name" value="Formyl_trans_C_sf"/>
</dbReference>
<dbReference type="GO" id="GO:0004479">
    <property type="term" value="F:methionyl-tRNA formyltransferase activity"/>
    <property type="evidence" value="ECO:0007669"/>
    <property type="project" value="UniProtKB-EC"/>
</dbReference>
<proteinExistence type="inferred from homology"/>
<keyword evidence="5 8" id="KW-0808">Transferase</keyword>
<evidence type="ECO:0000313" key="12">
    <source>
        <dbReference type="Proteomes" id="UP001556636"/>
    </source>
</evidence>
<dbReference type="Pfam" id="PF02911">
    <property type="entry name" value="Formyl_trans_C"/>
    <property type="match status" value="1"/>
</dbReference>
<evidence type="ECO:0000256" key="8">
    <source>
        <dbReference type="HAMAP-Rule" id="MF_00182"/>
    </source>
</evidence>
<dbReference type="InterPro" id="IPR041711">
    <property type="entry name" value="Met-tRNA-FMT_N"/>
</dbReference>
<dbReference type="InterPro" id="IPR005793">
    <property type="entry name" value="Formyl_trans_C"/>
</dbReference>
<dbReference type="Pfam" id="PF00551">
    <property type="entry name" value="Formyl_trans_N"/>
    <property type="match status" value="1"/>
</dbReference>
<dbReference type="SUPFAM" id="SSF50486">
    <property type="entry name" value="FMT C-terminal domain-like"/>
    <property type="match status" value="1"/>
</dbReference>
<dbReference type="CDD" id="cd08704">
    <property type="entry name" value="Met_tRNA_FMT_C"/>
    <property type="match status" value="1"/>
</dbReference>
<evidence type="ECO:0000256" key="5">
    <source>
        <dbReference type="ARBA" id="ARBA00022679"/>
    </source>
</evidence>
<sequence>MGAGERTPPRIIYAGTPDFAVPALEALVAAGYPIAAVYTQPDRPAGRGRRPRPSAVKTAALEHGLSVEQPERLDNADARARLAHHQPDVMIVAAYGLILPTSVLNIPTNGCVNIHASLLPRWRGAAPIQRAIEAGDPETGVCLMEMAAGLDTGPVIAARSTPISADDNAAQLHDRLAHLGAQLLLECLDDWLDGRRPAHPQPDHGVTYAARISADEAWIDWQRPALETVRRVRAFNAWPVARCAWGDARLRVWQAVALPADAAAAAPAPGTIVAVGADGIDVQTGEGLLRLQRVQAAGGRAQPVAEFLRGHPVHVGETLH</sequence>
<evidence type="ECO:0000259" key="10">
    <source>
        <dbReference type="Pfam" id="PF02911"/>
    </source>
</evidence>
<comment type="catalytic activity">
    <reaction evidence="7 8">
        <text>L-methionyl-tRNA(fMet) + (6R)-10-formyltetrahydrofolate = N-formyl-L-methionyl-tRNA(fMet) + (6S)-5,6,7,8-tetrahydrofolate + H(+)</text>
        <dbReference type="Rhea" id="RHEA:24380"/>
        <dbReference type="Rhea" id="RHEA-COMP:9952"/>
        <dbReference type="Rhea" id="RHEA-COMP:9953"/>
        <dbReference type="ChEBI" id="CHEBI:15378"/>
        <dbReference type="ChEBI" id="CHEBI:57453"/>
        <dbReference type="ChEBI" id="CHEBI:78530"/>
        <dbReference type="ChEBI" id="CHEBI:78844"/>
        <dbReference type="ChEBI" id="CHEBI:195366"/>
        <dbReference type="EC" id="2.1.2.9"/>
    </reaction>
</comment>
<dbReference type="NCBIfam" id="TIGR00460">
    <property type="entry name" value="fmt"/>
    <property type="match status" value="1"/>
</dbReference>
<keyword evidence="12" id="KW-1185">Reference proteome</keyword>
<dbReference type="SUPFAM" id="SSF53328">
    <property type="entry name" value="Formyltransferase"/>
    <property type="match status" value="1"/>
</dbReference>
<protein>
    <recommendedName>
        <fullName evidence="4 8">Methionyl-tRNA formyltransferase</fullName>
        <ecNumber evidence="3 8">2.1.2.9</ecNumber>
    </recommendedName>
</protein>
<evidence type="ECO:0000256" key="7">
    <source>
        <dbReference type="ARBA" id="ARBA00048558"/>
    </source>
</evidence>
<dbReference type="Proteomes" id="UP001556636">
    <property type="component" value="Unassembled WGS sequence"/>
</dbReference>
<feature type="binding site" evidence="8">
    <location>
        <begin position="117"/>
        <end position="120"/>
    </location>
    <ligand>
        <name>(6S)-5,6,7,8-tetrahydrofolate</name>
        <dbReference type="ChEBI" id="CHEBI:57453"/>
    </ligand>
</feature>
<dbReference type="InterPro" id="IPR044135">
    <property type="entry name" value="Met-tRNA-FMT_C"/>
</dbReference>
<dbReference type="PANTHER" id="PTHR11138:SF5">
    <property type="entry name" value="METHIONYL-TRNA FORMYLTRANSFERASE, MITOCHONDRIAL"/>
    <property type="match status" value="1"/>
</dbReference>
<dbReference type="HAMAP" id="MF_00182">
    <property type="entry name" value="Formyl_trans"/>
    <property type="match status" value="1"/>
</dbReference>
<dbReference type="Gene3D" id="3.40.50.170">
    <property type="entry name" value="Formyl transferase, N-terminal domain"/>
    <property type="match status" value="1"/>
</dbReference>
<dbReference type="InterPro" id="IPR002376">
    <property type="entry name" value="Formyl_transf_N"/>
</dbReference>
<dbReference type="EC" id="2.1.2.9" evidence="3 8"/>
<name>A0ABV3RZS2_9GAMM</name>
<dbReference type="Gene3D" id="3.10.25.10">
    <property type="entry name" value="Formyl transferase, C-terminal domain"/>
    <property type="match status" value="1"/>
</dbReference>
<dbReference type="RefSeq" id="WP_367951591.1">
    <property type="nucleotide sequence ID" value="NZ_JBAKFG010000002.1"/>
</dbReference>
<feature type="domain" description="Formyl transferase N-terminal" evidence="9">
    <location>
        <begin position="13"/>
        <end position="187"/>
    </location>
</feature>
<evidence type="ECO:0000256" key="1">
    <source>
        <dbReference type="ARBA" id="ARBA00002606"/>
    </source>
</evidence>
<dbReference type="InterPro" id="IPR036477">
    <property type="entry name" value="Formyl_transf_N_sf"/>
</dbReference>
<comment type="function">
    <text evidence="1 8">Attaches a formyl group to the free amino group of methionyl-tRNA(fMet). The formyl group appears to play a dual role in the initiator identity of N-formylmethionyl-tRNA by promoting its recognition by IF2 and preventing the misappropriation of this tRNA by the elongation apparatus.</text>
</comment>
<evidence type="ECO:0000256" key="2">
    <source>
        <dbReference type="ARBA" id="ARBA00010699"/>
    </source>
</evidence>
<evidence type="ECO:0000256" key="6">
    <source>
        <dbReference type="ARBA" id="ARBA00022917"/>
    </source>
</evidence>
<keyword evidence="6 8" id="KW-0648">Protein biosynthesis</keyword>
<evidence type="ECO:0000259" key="9">
    <source>
        <dbReference type="Pfam" id="PF00551"/>
    </source>
</evidence>
<dbReference type="InterPro" id="IPR005794">
    <property type="entry name" value="Fmt"/>
</dbReference>
<comment type="similarity">
    <text evidence="2 8">Belongs to the Fmt family.</text>
</comment>
<dbReference type="InterPro" id="IPR011034">
    <property type="entry name" value="Formyl_transferase-like_C_sf"/>
</dbReference>
<evidence type="ECO:0000313" key="11">
    <source>
        <dbReference type="EMBL" id="MEX0373157.1"/>
    </source>
</evidence>
<evidence type="ECO:0000256" key="4">
    <source>
        <dbReference type="ARBA" id="ARBA00016014"/>
    </source>
</evidence>